<sequence length="256" mass="28152">MKNVYRLPNRVIQAVGLACVPLHEIGSDAPLARRPVAAAVATVTQRDDGHVDVVATRLSDARDLEFPLPHLLDRALMPGSMIIVSAADRATLAADAMARRFFVEPRLARVVDGTDTVEPVASILANPADEAQLCRRLGIPIDSSSDKEVERIWSRHAPEPVEAIALGRAVSRLMLWAHIASFRTASPEPFFETMLPLREWMDGQGEAAPTIYGWATSRPMMRAASFAGTYRDYRRRVAAGDTDAAWVSFEENLLHT</sequence>
<dbReference type="Proteomes" id="UP000308038">
    <property type="component" value="Unassembled WGS sequence"/>
</dbReference>
<keyword evidence="2" id="KW-1185">Reference proteome</keyword>
<evidence type="ECO:0000313" key="2">
    <source>
        <dbReference type="Proteomes" id="UP000308038"/>
    </source>
</evidence>
<evidence type="ECO:0000313" key="1">
    <source>
        <dbReference type="EMBL" id="THG37249.1"/>
    </source>
</evidence>
<proteinExistence type="predicted"/>
<gene>
    <name evidence="1" type="ORF">E5988_16055</name>
</gene>
<organism evidence="1 2">
    <name type="scientific">Sphingomonas olei</name>
    <dbReference type="NCBI Taxonomy" id="1886787"/>
    <lineage>
        <taxon>Bacteria</taxon>
        <taxon>Pseudomonadati</taxon>
        <taxon>Pseudomonadota</taxon>
        <taxon>Alphaproteobacteria</taxon>
        <taxon>Sphingomonadales</taxon>
        <taxon>Sphingomonadaceae</taxon>
        <taxon>Sphingomonas</taxon>
    </lineage>
</organism>
<protein>
    <submittedName>
        <fullName evidence="1">Uncharacterized protein</fullName>
    </submittedName>
</protein>
<reference evidence="1 2" key="1">
    <citation type="submission" date="2019-04" db="EMBL/GenBank/DDBJ databases">
        <title>Microbes associate with the intestines of laboratory mice.</title>
        <authorList>
            <person name="Navarre W."/>
            <person name="Wong E."/>
            <person name="Huang K.C."/>
            <person name="Tropini C."/>
            <person name="Ng K."/>
            <person name="Yu B."/>
        </authorList>
    </citation>
    <scope>NUCLEOTIDE SEQUENCE [LARGE SCALE GENOMIC DNA]</scope>
    <source>
        <strain evidence="1 2">NM83_B4-11</strain>
    </source>
</reference>
<name>A0ABY2QGE8_9SPHN</name>
<comment type="caution">
    <text evidence="1">The sequence shown here is derived from an EMBL/GenBank/DDBJ whole genome shotgun (WGS) entry which is preliminary data.</text>
</comment>
<dbReference type="EMBL" id="SSTI01000019">
    <property type="protein sequence ID" value="THG37249.1"/>
    <property type="molecule type" value="Genomic_DNA"/>
</dbReference>
<dbReference type="RefSeq" id="WP_136452349.1">
    <property type="nucleotide sequence ID" value="NZ_SSTI01000019.1"/>
</dbReference>
<accession>A0ABY2QGE8</accession>